<evidence type="ECO:0000256" key="2">
    <source>
        <dbReference type="ARBA" id="ARBA00023015"/>
    </source>
</evidence>
<accession>A0A3N0EF18</accession>
<keyword evidence="3" id="KW-0238">DNA-binding</keyword>
<dbReference type="SUPFAM" id="SSF53850">
    <property type="entry name" value="Periplasmic binding protein-like II"/>
    <property type="match status" value="1"/>
</dbReference>
<sequence length="325" mass="35635">MELRHLTTFLAVAHHLSFTRAAQELGYVQSSVTTQVKTLENELDALLFERLGRRVTLTQAGQELRQHARELLERADQAREAVRVAHGRPHQASGTLRVAAPGSLCAYRLPGVLRRLKERFPRLSLVFGPAERATVLDTLADGSLDVGFLLEEDIVAPRLAVERLADEPLRLVAHPSHPLATANSVATADLAEQTLLVAEPECAQREVIEREFQRAGIRPVLMEFLSMEAQKKCAAEGLGVALVPLRIAEDELHRGELAVLPWRVTPTLGIYVAHHRQRRIPALDALTEITRDLWRESPGGPAVQPGPRTRSGDDDTGTPAPGGGV</sequence>
<name>A0A3N0EF18_9ACTN</name>
<dbReference type="Pfam" id="PF00126">
    <property type="entry name" value="HTH_1"/>
    <property type="match status" value="1"/>
</dbReference>
<feature type="domain" description="HTH lysR-type" evidence="6">
    <location>
        <begin position="1"/>
        <end position="58"/>
    </location>
</feature>
<gene>
    <name evidence="7" type="ORF">EFW17_04420</name>
</gene>
<keyword evidence="2" id="KW-0805">Transcription regulation</keyword>
<dbReference type="OrthoDB" id="4131546at2"/>
<feature type="region of interest" description="Disordered" evidence="5">
    <location>
        <begin position="294"/>
        <end position="325"/>
    </location>
</feature>
<dbReference type="Pfam" id="PF03466">
    <property type="entry name" value="LysR_substrate"/>
    <property type="match status" value="1"/>
</dbReference>
<dbReference type="CDD" id="cd05466">
    <property type="entry name" value="PBP2_LTTR_substrate"/>
    <property type="match status" value="1"/>
</dbReference>
<dbReference type="Proteomes" id="UP000269198">
    <property type="component" value="Unassembled WGS sequence"/>
</dbReference>
<dbReference type="FunFam" id="1.10.10.10:FF:000001">
    <property type="entry name" value="LysR family transcriptional regulator"/>
    <property type="match status" value="1"/>
</dbReference>
<evidence type="ECO:0000256" key="1">
    <source>
        <dbReference type="ARBA" id="ARBA00009437"/>
    </source>
</evidence>
<organism evidence="7 8">
    <name type="scientific">Halostreptopolyspora alba</name>
    <dbReference type="NCBI Taxonomy" id="2487137"/>
    <lineage>
        <taxon>Bacteria</taxon>
        <taxon>Bacillati</taxon>
        <taxon>Actinomycetota</taxon>
        <taxon>Actinomycetes</taxon>
        <taxon>Streptosporangiales</taxon>
        <taxon>Nocardiopsidaceae</taxon>
        <taxon>Halostreptopolyspora</taxon>
    </lineage>
</organism>
<evidence type="ECO:0000256" key="5">
    <source>
        <dbReference type="SAM" id="MobiDB-lite"/>
    </source>
</evidence>
<dbReference type="InterPro" id="IPR005119">
    <property type="entry name" value="LysR_subst-bd"/>
</dbReference>
<evidence type="ECO:0000259" key="6">
    <source>
        <dbReference type="PROSITE" id="PS50931"/>
    </source>
</evidence>
<dbReference type="PRINTS" id="PR00039">
    <property type="entry name" value="HTHLYSR"/>
</dbReference>
<protein>
    <submittedName>
        <fullName evidence="7">LysR family transcriptional regulator</fullName>
    </submittedName>
</protein>
<evidence type="ECO:0000256" key="4">
    <source>
        <dbReference type="ARBA" id="ARBA00023163"/>
    </source>
</evidence>
<evidence type="ECO:0000313" key="7">
    <source>
        <dbReference type="EMBL" id="RNL86455.1"/>
    </source>
</evidence>
<reference evidence="7 8" key="1">
    <citation type="submission" date="2018-11" db="EMBL/GenBank/DDBJ databases">
        <title>The genome draft of YIM 96095.</title>
        <authorList>
            <person name="Tang S.-K."/>
            <person name="Chunyu W.-X."/>
            <person name="Feng Y.-Z."/>
        </authorList>
    </citation>
    <scope>NUCLEOTIDE SEQUENCE [LARGE SCALE GENOMIC DNA]</scope>
    <source>
        <strain evidence="7 8">YIM 96095</strain>
    </source>
</reference>
<proteinExistence type="inferred from homology"/>
<dbReference type="PANTHER" id="PTHR30126:SF100">
    <property type="entry name" value="LYSR-FAMILY TRANSCRIPTIONAL REGULATOR"/>
    <property type="match status" value="1"/>
</dbReference>
<keyword evidence="4" id="KW-0804">Transcription</keyword>
<evidence type="ECO:0000313" key="8">
    <source>
        <dbReference type="Proteomes" id="UP000269198"/>
    </source>
</evidence>
<dbReference type="GO" id="GO:0000976">
    <property type="term" value="F:transcription cis-regulatory region binding"/>
    <property type="evidence" value="ECO:0007669"/>
    <property type="project" value="TreeGrafter"/>
</dbReference>
<dbReference type="PANTHER" id="PTHR30126">
    <property type="entry name" value="HTH-TYPE TRANSCRIPTIONAL REGULATOR"/>
    <property type="match status" value="1"/>
</dbReference>
<keyword evidence="8" id="KW-1185">Reference proteome</keyword>
<dbReference type="Gene3D" id="1.10.10.10">
    <property type="entry name" value="Winged helix-like DNA-binding domain superfamily/Winged helix DNA-binding domain"/>
    <property type="match status" value="1"/>
</dbReference>
<dbReference type="InterPro" id="IPR036388">
    <property type="entry name" value="WH-like_DNA-bd_sf"/>
</dbReference>
<dbReference type="SUPFAM" id="SSF46785">
    <property type="entry name" value="Winged helix' DNA-binding domain"/>
    <property type="match status" value="1"/>
</dbReference>
<comment type="caution">
    <text evidence="7">The sequence shown here is derived from an EMBL/GenBank/DDBJ whole genome shotgun (WGS) entry which is preliminary data.</text>
</comment>
<dbReference type="RefSeq" id="WP_123199980.1">
    <property type="nucleotide sequence ID" value="NZ_RJMB01000003.1"/>
</dbReference>
<dbReference type="InterPro" id="IPR000847">
    <property type="entry name" value="LysR_HTH_N"/>
</dbReference>
<comment type="similarity">
    <text evidence="1">Belongs to the LysR transcriptional regulatory family.</text>
</comment>
<dbReference type="Gene3D" id="3.40.190.290">
    <property type="match status" value="1"/>
</dbReference>
<dbReference type="AlphaFoldDB" id="A0A3N0EF18"/>
<dbReference type="EMBL" id="RJMB01000003">
    <property type="protein sequence ID" value="RNL86455.1"/>
    <property type="molecule type" value="Genomic_DNA"/>
</dbReference>
<dbReference type="GO" id="GO:0003700">
    <property type="term" value="F:DNA-binding transcription factor activity"/>
    <property type="evidence" value="ECO:0007669"/>
    <property type="project" value="InterPro"/>
</dbReference>
<dbReference type="PROSITE" id="PS50931">
    <property type="entry name" value="HTH_LYSR"/>
    <property type="match status" value="1"/>
</dbReference>
<evidence type="ECO:0000256" key="3">
    <source>
        <dbReference type="ARBA" id="ARBA00023125"/>
    </source>
</evidence>
<dbReference type="InterPro" id="IPR036390">
    <property type="entry name" value="WH_DNA-bd_sf"/>
</dbReference>